<proteinExistence type="predicted"/>
<gene>
    <name evidence="1" type="ORF">TNIN_381371</name>
</gene>
<comment type="caution">
    <text evidence="1">The sequence shown here is derived from an EMBL/GenBank/DDBJ whole genome shotgun (WGS) entry which is preliminary data.</text>
</comment>
<reference evidence="1" key="1">
    <citation type="submission" date="2020-08" db="EMBL/GenBank/DDBJ databases">
        <title>Multicomponent nature underlies the extraordinary mechanical properties of spider dragline silk.</title>
        <authorList>
            <person name="Kono N."/>
            <person name="Nakamura H."/>
            <person name="Mori M."/>
            <person name="Yoshida Y."/>
            <person name="Ohtoshi R."/>
            <person name="Malay A.D."/>
            <person name="Moran D.A.P."/>
            <person name="Tomita M."/>
            <person name="Numata K."/>
            <person name="Arakawa K."/>
        </authorList>
    </citation>
    <scope>NUCLEOTIDE SEQUENCE</scope>
</reference>
<sequence length="144" mass="16531">MRFTHRRKYKIRLIRTHRKFVYSQFDPSGPIRVCRSIRRTLRVDFGPLTSLKALHPLFREACNDRFLSLSCAGRRDTTKSIVLKEAPKCATVPPTASKMVCGTSLSQLRHRNSSSPKKNVYCCGGFVVALRNSIARYPNPYQDR</sequence>
<evidence type="ECO:0000313" key="2">
    <source>
        <dbReference type="Proteomes" id="UP000886998"/>
    </source>
</evidence>
<evidence type="ECO:0000313" key="1">
    <source>
        <dbReference type="EMBL" id="GFY66683.1"/>
    </source>
</evidence>
<protein>
    <submittedName>
        <fullName evidence="1">Uncharacterized protein</fullName>
    </submittedName>
</protein>
<dbReference type="Proteomes" id="UP000886998">
    <property type="component" value="Unassembled WGS sequence"/>
</dbReference>
<organism evidence="1 2">
    <name type="scientific">Trichonephila inaurata madagascariensis</name>
    <dbReference type="NCBI Taxonomy" id="2747483"/>
    <lineage>
        <taxon>Eukaryota</taxon>
        <taxon>Metazoa</taxon>
        <taxon>Ecdysozoa</taxon>
        <taxon>Arthropoda</taxon>
        <taxon>Chelicerata</taxon>
        <taxon>Arachnida</taxon>
        <taxon>Araneae</taxon>
        <taxon>Araneomorphae</taxon>
        <taxon>Entelegynae</taxon>
        <taxon>Araneoidea</taxon>
        <taxon>Nephilidae</taxon>
        <taxon>Trichonephila</taxon>
        <taxon>Trichonephila inaurata</taxon>
    </lineage>
</organism>
<dbReference type="EMBL" id="BMAV01016192">
    <property type="protein sequence ID" value="GFY66683.1"/>
    <property type="molecule type" value="Genomic_DNA"/>
</dbReference>
<name>A0A8X6Y6N6_9ARAC</name>
<keyword evidence="2" id="KW-1185">Reference proteome</keyword>
<accession>A0A8X6Y6N6</accession>
<dbReference type="AlphaFoldDB" id="A0A8X6Y6N6"/>